<reference evidence="2" key="1">
    <citation type="submission" date="2022-01" db="EMBL/GenBank/DDBJ databases">
        <authorList>
            <person name="Braso-Vives M."/>
        </authorList>
    </citation>
    <scope>NUCLEOTIDE SEQUENCE</scope>
</reference>
<dbReference type="AlphaFoldDB" id="A0A8K0EZJ2"/>
<name>A0A8K0EZJ2_BRALA</name>
<gene>
    <name evidence="2" type="primary">Hypp4822</name>
    <name evidence="2" type="ORF">BLAG_LOCUS23985</name>
</gene>
<sequence length="111" mass="12769">MLSHTDHHGQSNVAYYTQDWRPNQLPPPPAAQDYHHHHHPHSYHQSGAGYSFQTEPGYISRVNTCTWPGFVRSEVANASRVQCEGVRPPFNKTVIALRPRIQVRYELVKVK</sequence>
<evidence type="ECO:0000313" key="3">
    <source>
        <dbReference type="Proteomes" id="UP000838412"/>
    </source>
</evidence>
<keyword evidence="3" id="KW-1185">Reference proteome</keyword>
<proteinExistence type="predicted"/>
<dbReference type="OrthoDB" id="10641899at2759"/>
<dbReference type="Proteomes" id="UP000838412">
    <property type="component" value="Chromosome 8"/>
</dbReference>
<accession>A0A8K0EZJ2</accession>
<organism evidence="2 3">
    <name type="scientific">Branchiostoma lanceolatum</name>
    <name type="common">Common lancelet</name>
    <name type="synonym">Amphioxus lanceolatum</name>
    <dbReference type="NCBI Taxonomy" id="7740"/>
    <lineage>
        <taxon>Eukaryota</taxon>
        <taxon>Metazoa</taxon>
        <taxon>Chordata</taxon>
        <taxon>Cephalochordata</taxon>
        <taxon>Leptocardii</taxon>
        <taxon>Amphioxiformes</taxon>
        <taxon>Branchiostomatidae</taxon>
        <taxon>Branchiostoma</taxon>
    </lineage>
</organism>
<dbReference type="EMBL" id="OV696693">
    <property type="protein sequence ID" value="CAH1272301.1"/>
    <property type="molecule type" value="Genomic_DNA"/>
</dbReference>
<protein>
    <submittedName>
        <fullName evidence="2">Hypp4822 protein</fullName>
    </submittedName>
</protein>
<evidence type="ECO:0000256" key="1">
    <source>
        <dbReference type="SAM" id="MobiDB-lite"/>
    </source>
</evidence>
<evidence type="ECO:0000313" key="2">
    <source>
        <dbReference type="EMBL" id="CAH1272301.1"/>
    </source>
</evidence>
<feature type="region of interest" description="Disordered" evidence="1">
    <location>
        <begin position="1"/>
        <end position="47"/>
    </location>
</feature>